<evidence type="ECO:0000313" key="5">
    <source>
        <dbReference type="Proteomes" id="UP000676194"/>
    </source>
</evidence>
<dbReference type="PANTHER" id="PTHR38593">
    <property type="entry name" value="BLR2558 PROTEIN"/>
    <property type="match status" value="1"/>
</dbReference>
<keyword evidence="5" id="KW-1185">Reference proteome</keyword>
<reference evidence="4" key="1">
    <citation type="submission" date="2021-05" db="EMBL/GenBank/DDBJ databases">
        <title>Complete genome sequence of the cellulolytic planctomycete Telmatocola sphagniphila SP2T and characterization of the first cellulase from planctomycetes.</title>
        <authorList>
            <person name="Rakitin A.L."/>
            <person name="Beletsky A.V."/>
            <person name="Naumoff D.G."/>
            <person name="Kulichevskaya I.S."/>
            <person name="Mardanov A.V."/>
            <person name="Ravin N.V."/>
            <person name="Dedysh S.N."/>
        </authorList>
    </citation>
    <scope>NUCLEOTIDE SEQUENCE</scope>
    <source>
        <strain evidence="4">SP2T</strain>
    </source>
</reference>
<dbReference type="PANTHER" id="PTHR38593:SF1">
    <property type="entry name" value="BLR2558 PROTEIN"/>
    <property type="match status" value="1"/>
</dbReference>
<feature type="signal peptide" evidence="2">
    <location>
        <begin position="1"/>
        <end position="20"/>
    </location>
</feature>
<dbReference type="InterPro" id="IPR025419">
    <property type="entry name" value="DUF4142"/>
</dbReference>
<feature type="coiled-coil region" evidence="1">
    <location>
        <begin position="119"/>
        <end position="146"/>
    </location>
</feature>
<dbReference type="KEGG" id="tsph:KIH39_13755"/>
<dbReference type="EMBL" id="CP074694">
    <property type="protein sequence ID" value="QVL29934.1"/>
    <property type="molecule type" value="Genomic_DNA"/>
</dbReference>
<feature type="chain" id="PRO_5034127318" evidence="2">
    <location>
        <begin position="21"/>
        <end position="173"/>
    </location>
</feature>
<dbReference type="InterPro" id="IPR012347">
    <property type="entry name" value="Ferritin-like"/>
</dbReference>
<organism evidence="4 5">
    <name type="scientific">Telmatocola sphagniphila</name>
    <dbReference type="NCBI Taxonomy" id="1123043"/>
    <lineage>
        <taxon>Bacteria</taxon>
        <taxon>Pseudomonadati</taxon>
        <taxon>Planctomycetota</taxon>
        <taxon>Planctomycetia</taxon>
        <taxon>Gemmatales</taxon>
        <taxon>Gemmataceae</taxon>
    </lineage>
</organism>
<protein>
    <submittedName>
        <fullName evidence="4">DUF4142 domain-containing protein</fullName>
    </submittedName>
</protein>
<dbReference type="AlphaFoldDB" id="A0A8E6B292"/>
<evidence type="ECO:0000256" key="2">
    <source>
        <dbReference type="SAM" id="SignalP"/>
    </source>
</evidence>
<proteinExistence type="predicted"/>
<dbReference type="RefSeq" id="WP_213493816.1">
    <property type="nucleotide sequence ID" value="NZ_CP074694.1"/>
</dbReference>
<dbReference type="Pfam" id="PF13628">
    <property type="entry name" value="DUF4142"/>
    <property type="match status" value="1"/>
</dbReference>
<evidence type="ECO:0000313" key="4">
    <source>
        <dbReference type="EMBL" id="QVL29934.1"/>
    </source>
</evidence>
<dbReference type="Proteomes" id="UP000676194">
    <property type="component" value="Chromosome"/>
</dbReference>
<accession>A0A8E6B292</accession>
<feature type="domain" description="DUF4142" evidence="3">
    <location>
        <begin position="34"/>
        <end position="168"/>
    </location>
</feature>
<evidence type="ECO:0000259" key="3">
    <source>
        <dbReference type="Pfam" id="PF13628"/>
    </source>
</evidence>
<dbReference type="Gene3D" id="1.20.1260.10">
    <property type="match status" value="1"/>
</dbReference>
<gene>
    <name evidence="4" type="ORF">KIH39_13755</name>
</gene>
<name>A0A8E6B292_9BACT</name>
<keyword evidence="2" id="KW-0732">Signal</keyword>
<evidence type="ECO:0000256" key="1">
    <source>
        <dbReference type="SAM" id="Coils"/>
    </source>
</evidence>
<keyword evidence="1" id="KW-0175">Coiled coil</keyword>
<sequence>MKIFELICMALLFILSITTAELPQKSKEEKKAFDDADFVKSAFAESKQDLELGKLAMMMGSHSEVKKIGEQFSTEHSKICEDLKTLAGSEKFPLIEKLSSEQQQEYDQYKSLARDKFDKEFVQRMIKTHEQDIEKYNQVIKDSQNVKLKEFAERTLPVLKDHLKQLRKIGTRD</sequence>